<dbReference type="EMBL" id="CP066007">
    <property type="protein sequence ID" value="QQB47220.1"/>
    <property type="molecule type" value="Genomic_DNA"/>
</dbReference>
<name>A0A7T4JVU2_9CORY</name>
<reference evidence="1 2" key="1">
    <citation type="submission" date="2020-12" db="EMBL/GenBank/DDBJ databases">
        <title>FDA dAtabase for Regulatory Grade micrObial Sequences (FDA-ARGOS): Supporting development and validation of Infectious Disease Dx tests.</title>
        <authorList>
            <person name="Sproer C."/>
            <person name="Gronow S."/>
            <person name="Severitt S."/>
            <person name="Schroder I."/>
            <person name="Tallon L."/>
            <person name="Sadzewicz L."/>
            <person name="Zhao X."/>
            <person name="Boylan J."/>
            <person name="Ott S."/>
            <person name="Bowen H."/>
            <person name="Vavikolanu K."/>
            <person name="Mehta A."/>
            <person name="Aluvathingal J."/>
            <person name="Nadendla S."/>
            <person name="Lowell S."/>
            <person name="Myers T."/>
            <person name="Yan Y."/>
            <person name="Sichtig H."/>
        </authorList>
    </citation>
    <scope>NUCLEOTIDE SEQUENCE [LARGE SCALE GENOMIC DNA]</scope>
    <source>
        <strain evidence="1 2">FDAARGOS_1053</strain>
    </source>
</reference>
<organism evidence="1 2">
    <name type="scientific">Corynebacterium glucuronolyticum</name>
    <dbReference type="NCBI Taxonomy" id="39791"/>
    <lineage>
        <taxon>Bacteria</taxon>
        <taxon>Bacillati</taxon>
        <taxon>Actinomycetota</taxon>
        <taxon>Actinomycetes</taxon>
        <taxon>Mycobacteriales</taxon>
        <taxon>Corynebacteriaceae</taxon>
        <taxon>Corynebacterium</taxon>
    </lineage>
</organism>
<dbReference type="Pfam" id="PF11855">
    <property type="entry name" value="DUF3375"/>
    <property type="match status" value="1"/>
</dbReference>
<dbReference type="RefSeq" id="WP_143336909.1">
    <property type="nucleotide sequence ID" value="NZ_CP066007.1"/>
</dbReference>
<dbReference type="InterPro" id="IPR021804">
    <property type="entry name" value="DUF3375"/>
</dbReference>
<proteinExistence type="predicted"/>
<protein>
    <submittedName>
        <fullName evidence="1">DUF3375 domain-containing protein</fullName>
    </submittedName>
</protein>
<accession>A0A7T4JVU2</accession>
<evidence type="ECO:0000313" key="1">
    <source>
        <dbReference type="EMBL" id="QQB47220.1"/>
    </source>
</evidence>
<evidence type="ECO:0000313" key="2">
    <source>
        <dbReference type="Proteomes" id="UP000596145"/>
    </source>
</evidence>
<dbReference type="GeneID" id="92760960"/>
<sequence>MSRMLAVADALRLVRVREESPAWSLLAATNAPVILAVLAEVFRGDNRTLTGTELFLAVDPLLVDIRESTGLPLPKSAVAYVGDWVKAGYLVRRSPQGETEEFYELSSDAHVALDYIAEIVEPQRVVTGSRLGTVYTGLSDLAADTDPDEQAAITRLEAQRDQLQERIDTIRERGISVVDDDRAVEKAREVLSLARVLPTDFARMRTDVEKVDSSLRESIVESTLNAGEVLDNVFRGVDLIQESEAGRAFRGFYEVFLNNERSARIDAVIDSVMERPFMQKLSVEERDELRSLMRILDESSGQVHDSMTGLSRSLRRFVQSREAESQQALITSINEAGRLAMRVGKAGIASNAKIGEELELTTRLPQSIASWNLYDPSDYRIESDLVEAEAGTIDLEALQRRIRETEIDWQELSGNINALVTRRGQATIADVLTEFPATQGLASVVGLIKLGARHGQRADGSELLRWTSATGKKRQARVNRCVFTECVPETYHSRIFGGNHG</sequence>
<gene>
    <name evidence="1" type="ORF">I6I10_04760</name>
</gene>
<dbReference type="OrthoDB" id="138803at2"/>
<dbReference type="AlphaFoldDB" id="A0A7T4JVU2"/>
<dbReference type="Proteomes" id="UP000596145">
    <property type="component" value="Chromosome"/>
</dbReference>